<reference evidence="8 9" key="1">
    <citation type="journal article" date="2024" name="G3 (Bethesda)">
        <title>Genome assembly of Hibiscus sabdariffa L. provides insights into metabolisms of medicinal natural products.</title>
        <authorList>
            <person name="Kim T."/>
        </authorList>
    </citation>
    <scope>NUCLEOTIDE SEQUENCE [LARGE SCALE GENOMIC DNA]</scope>
    <source>
        <strain evidence="8">TK-2024</strain>
        <tissue evidence="8">Old leaves</tissue>
    </source>
</reference>
<gene>
    <name evidence="8" type="ORF">V6N11_078199</name>
</gene>
<dbReference type="InterPro" id="IPR035513">
    <property type="entry name" value="Invertase/methylesterase_inhib"/>
</dbReference>
<evidence type="ECO:0000256" key="3">
    <source>
        <dbReference type="ARBA" id="ARBA00007786"/>
    </source>
</evidence>
<evidence type="ECO:0000313" key="8">
    <source>
        <dbReference type="EMBL" id="KAK9036190.1"/>
    </source>
</evidence>
<dbReference type="Pfam" id="PF01095">
    <property type="entry name" value="Pectinesterase"/>
    <property type="match status" value="1"/>
</dbReference>
<organism evidence="8 9">
    <name type="scientific">Hibiscus sabdariffa</name>
    <name type="common">roselle</name>
    <dbReference type="NCBI Taxonomy" id="183260"/>
    <lineage>
        <taxon>Eukaryota</taxon>
        <taxon>Viridiplantae</taxon>
        <taxon>Streptophyta</taxon>
        <taxon>Embryophyta</taxon>
        <taxon>Tracheophyta</taxon>
        <taxon>Spermatophyta</taxon>
        <taxon>Magnoliopsida</taxon>
        <taxon>eudicotyledons</taxon>
        <taxon>Gunneridae</taxon>
        <taxon>Pentapetalae</taxon>
        <taxon>rosids</taxon>
        <taxon>malvids</taxon>
        <taxon>Malvales</taxon>
        <taxon>Malvaceae</taxon>
        <taxon>Malvoideae</taxon>
        <taxon>Hibiscus</taxon>
    </lineage>
</organism>
<evidence type="ECO:0000256" key="2">
    <source>
        <dbReference type="ARBA" id="ARBA00006027"/>
    </source>
</evidence>
<dbReference type="InterPro" id="IPR006501">
    <property type="entry name" value="Pectinesterase_inhib_dom"/>
</dbReference>
<proteinExistence type="inferred from homology"/>
<comment type="similarity">
    <text evidence="2">In the N-terminal section; belongs to the PMEI family.</text>
</comment>
<dbReference type="SUPFAM" id="SSF101148">
    <property type="entry name" value="Plant invertase/pectin methylesterase inhibitor"/>
    <property type="match status" value="1"/>
</dbReference>
<evidence type="ECO:0000256" key="6">
    <source>
        <dbReference type="SAM" id="SignalP"/>
    </source>
</evidence>
<sequence>MSAFLLFSLISLALSFTPSSCSRHHHQEPVSLSSQIGLACKSTRFPQPCEASLSIPSLLPPNPTSLDFIQSAISVSNDSLTTGRSMVESILASSKGNLNRTVTAIICVEILSNSDYRTRSANDAMKRGKIKDARAWMSAALCYQYNCWSALKYTNDTKLVDETMAFLDSLMKYSSNALSMMVAYDNYGEDIASWVPPKTERDGFYEKGSDSDAKKLVFKGGVPSNLKADVTVSKSGSGEYYKTVQEAVKAAPNNLESTRRFVIHIKEGVYEETVRVPLEKRNVVFLGDGIGKAIITGALSVQMPGVTTYDSATVGILGDGFMARGLTFRNTAGSDAHQAVAFRSDSDLSVIENCEFLGNQDTLYVPSLRQFYKKCRIQGNVDFIFGNSASVFQDCEILIAPRTTTPEKGAKNTITAHGRTDPSQSSGLVFHNCLINGTDQYMKYYYSRPEVHHNFLGRPWKEFSRTVFINCVMEKIINPEGWMPWMGDFALKTLFYGESGNTGPGSSLSKRVPWSTHIPPQHLPTYSVENFIQGDQWIPKSS</sequence>
<keyword evidence="9" id="KW-1185">Reference proteome</keyword>
<keyword evidence="5" id="KW-0063">Aspartyl esterase</keyword>
<dbReference type="EMBL" id="JBBPBN010000006">
    <property type="protein sequence ID" value="KAK9036190.1"/>
    <property type="molecule type" value="Genomic_DNA"/>
</dbReference>
<dbReference type="NCBIfam" id="TIGR01614">
    <property type="entry name" value="PME_inhib"/>
    <property type="match status" value="1"/>
</dbReference>
<dbReference type="Gene3D" id="2.160.20.10">
    <property type="entry name" value="Single-stranded right-handed beta-helix, Pectin lyase-like"/>
    <property type="match status" value="1"/>
</dbReference>
<evidence type="ECO:0000313" key="9">
    <source>
        <dbReference type="Proteomes" id="UP001396334"/>
    </source>
</evidence>
<keyword evidence="6" id="KW-0732">Signal</keyword>
<dbReference type="InterPro" id="IPR011050">
    <property type="entry name" value="Pectin_lyase_fold/virulence"/>
</dbReference>
<evidence type="ECO:0000256" key="1">
    <source>
        <dbReference type="ARBA" id="ARBA00005184"/>
    </source>
</evidence>
<comment type="similarity">
    <text evidence="3">In the C-terminal section; belongs to the pectinesterase family.</text>
</comment>
<dbReference type="SUPFAM" id="SSF51126">
    <property type="entry name" value="Pectin lyase-like"/>
    <property type="match status" value="1"/>
</dbReference>
<dbReference type="InterPro" id="IPR000070">
    <property type="entry name" value="Pectinesterase_cat"/>
</dbReference>
<dbReference type="PANTHER" id="PTHR31707">
    <property type="entry name" value="PECTINESTERASE"/>
    <property type="match status" value="1"/>
</dbReference>
<dbReference type="CDD" id="cd15798">
    <property type="entry name" value="PMEI-like_3"/>
    <property type="match status" value="1"/>
</dbReference>
<comment type="caution">
    <text evidence="8">The sequence shown here is derived from an EMBL/GenBank/DDBJ whole genome shotgun (WGS) entry which is preliminary data.</text>
</comment>
<feature type="chain" id="PRO_5046067540" description="Pectinesterase inhibitor domain-containing protein" evidence="6">
    <location>
        <begin position="16"/>
        <end position="542"/>
    </location>
</feature>
<keyword evidence="4" id="KW-0378">Hydrolase</keyword>
<comment type="pathway">
    <text evidence="1">Glycan metabolism; pectin degradation; 2-dehydro-3-deoxy-D-gluconate from pectin: step 1/5.</text>
</comment>
<dbReference type="SMART" id="SM00856">
    <property type="entry name" value="PMEI"/>
    <property type="match status" value="1"/>
</dbReference>
<feature type="domain" description="Pectinesterase inhibitor" evidence="7">
    <location>
        <begin position="31"/>
        <end position="180"/>
    </location>
</feature>
<evidence type="ECO:0000259" key="7">
    <source>
        <dbReference type="SMART" id="SM00856"/>
    </source>
</evidence>
<evidence type="ECO:0000256" key="5">
    <source>
        <dbReference type="ARBA" id="ARBA00023085"/>
    </source>
</evidence>
<protein>
    <recommendedName>
        <fullName evidence="7">Pectinesterase inhibitor domain-containing protein</fullName>
    </recommendedName>
</protein>
<dbReference type="Proteomes" id="UP001396334">
    <property type="component" value="Unassembled WGS sequence"/>
</dbReference>
<accession>A0ABR2TFC0</accession>
<dbReference type="Pfam" id="PF04043">
    <property type="entry name" value="PMEI"/>
    <property type="match status" value="1"/>
</dbReference>
<feature type="signal peptide" evidence="6">
    <location>
        <begin position="1"/>
        <end position="15"/>
    </location>
</feature>
<dbReference type="InterPro" id="IPR012334">
    <property type="entry name" value="Pectin_lyas_fold"/>
</dbReference>
<evidence type="ECO:0000256" key="4">
    <source>
        <dbReference type="ARBA" id="ARBA00022801"/>
    </source>
</evidence>
<dbReference type="Gene3D" id="1.20.140.40">
    <property type="entry name" value="Invertase/pectin methylesterase inhibitor family protein"/>
    <property type="match status" value="1"/>
</dbReference>
<name>A0ABR2TFC0_9ROSI</name>